<dbReference type="GO" id="GO:0035597">
    <property type="term" value="F:tRNA-2-methylthio-N(6)-dimethylallyladenosine(37) synthase activity"/>
    <property type="evidence" value="ECO:0007669"/>
    <property type="project" value="UniProtKB-EC"/>
</dbReference>
<dbReference type="AlphaFoldDB" id="A0A645IQG2"/>
<protein>
    <submittedName>
        <fullName evidence="2">tRNA-2-methylthio-N(6)-dimethylallyladenosine synthase</fullName>
        <ecNumber evidence="2">2.8.4.3</ecNumber>
    </submittedName>
</protein>
<dbReference type="EC" id="2.8.4.3" evidence="2"/>
<dbReference type="SUPFAM" id="SSF102114">
    <property type="entry name" value="Radical SAM enzymes"/>
    <property type="match status" value="1"/>
</dbReference>
<dbReference type="InterPro" id="IPR007197">
    <property type="entry name" value="rSAM"/>
</dbReference>
<dbReference type="PANTHER" id="PTHR43020:SF2">
    <property type="entry name" value="MITOCHONDRIAL TRNA METHYLTHIOTRANSFERASE CDK5RAP1"/>
    <property type="match status" value="1"/>
</dbReference>
<sequence length="106" mass="12167">MNRGYTREDYLRVVKKLRAADPSITLGTDIIVGFPGETDEEFADTLDLAKQVDWQVAFVNIYSPRPGTASVKLYPDDVPFPVKKKRWQILEEAINKKHLDHRPKVV</sequence>
<name>A0A645IQG2_9ZZZZ</name>
<dbReference type="Pfam" id="PF04055">
    <property type="entry name" value="Radical_SAM"/>
    <property type="match status" value="1"/>
</dbReference>
<evidence type="ECO:0000259" key="1">
    <source>
        <dbReference type="PROSITE" id="PS51918"/>
    </source>
</evidence>
<accession>A0A645IQG2</accession>
<dbReference type="InterPro" id="IPR058240">
    <property type="entry name" value="rSAM_sf"/>
</dbReference>
<evidence type="ECO:0000313" key="2">
    <source>
        <dbReference type="EMBL" id="MPN53605.1"/>
    </source>
</evidence>
<reference evidence="2" key="1">
    <citation type="submission" date="2019-08" db="EMBL/GenBank/DDBJ databases">
        <authorList>
            <person name="Kucharzyk K."/>
            <person name="Murdoch R.W."/>
            <person name="Higgins S."/>
            <person name="Loffler F."/>
        </authorList>
    </citation>
    <scope>NUCLEOTIDE SEQUENCE</scope>
</reference>
<dbReference type="PROSITE" id="PS51918">
    <property type="entry name" value="RADICAL_SAM"/>
    <property type="match status" value="1"/>
</dbReference>
<dbReference type="GO" id="GO:0051539">
    <property type="term" value="F:4 iron, 4 sulfur cluster binding"/>
    <property type="evidence" value="ECO:0007669"/>
    <property type="project" value="TreeGrafter"/>
</dbReference>
<feature type="domain" description="Radical SAM core" evidence="1">
    <location>
        <begin position="1"/>
        <end position="100"/>
    </location>
</feature>
<gene>
    <name evidence="2" type="primary">miaB_64</name>
    <name evidence="2" type="ORF">SDC9_201269</name>
</gene>
<dbReference type="EMBL" id="VSSQ01120894">
    <property type="protein sequence ID" value="MPN53605.1"/>
    <property type="molecule type" value="Genomic_DNA"/>
</dbReference>
<dbReference type="GO" id="GO:0005829">
    <property type="term" value="C:cytosol"/>
    <property type="evidence" value="ECO:0007669"/>
    <property type="project" value="TreeGrafter"/>
</dbReference>
<dbReference type="PANTHER" id="PTHR43020">
    <property type="entry name" value="CDK5 REGULATORY SUBUNIT-ASSOCIATED PROTEIN 1"/>
    <property type="match status" value="1"/>
</dbReference>
<comment type="caution">
    <text evidence="2">The sequence shown here is derived from an EMBL/GenBank/DDBJ whole genome shotgun (WGS) entry which is preliminary data.</text>
</comment>
<dbReference type="Gene3D" id="3.80.30.20">
    <property type="entry name" value="tm_1862 like domain"/>
    <property type="match status" value="1"/>
</dbReference>
<keyword evidence="2" id="KW-0808">Transferase</keyword>
<dbReference type="InterPro" id="IPR023404">
    <property type="entry name" value="rSAM_horseshoe"/>
</dbReference>
<proteinExistence type="predicted"/>
<organism evidence="2">
    <name type="scientific">bioreactor metagenome</name>
    <dbReference type="NCBI Taxonomy" id="1076179"/>
    <lineage>
        <taxon>unclassified sequences</taxon>
        <taxon>metagenomes</taxon>
        <taxon>ecological metagenomes</taxon>
    </lineage>
</organism>